<name>A0A4Y9VSM8_9PROT</name>
<keyword evidence="6 11" id="KW-0238">DNA-binding</keyword>
<dbReference type="PROSITE" id="PS50045">
    <property type="entry name" value="SIGMA54_INTERACT_4"/>
    <property type="match status" value="1"/>
</dbReference>
<dbReference type="InterPro" id="IPR025944">
    <property type="entry name" value="Sigma_54_int_dom_CS"/>
</dbReference>
<dbReference type="Pfam" id="PF25601">
    <property type="entry name" value="AAA_lid_14"/>
    <property type="match status" value="1"/>
</dbReference>
<dbReference type="InterPro" id="IPR011006">
    <property type="entry name" value="CheY-like_superfamily"/>
</dbReference>
<keyword evidence="2" id="KW-0547">Nucleotide-binding</keyword>
<dbReference type="FunFam" id="3.40.50.300:FF:000006">
    <property type="entry name" value="DNA-binding transcriptional regulator NtrC"/>
    <property type="match status" value="1"/>
</dbReference>
<dbReference type="InterPro" id="IPR002078">
    <property type="entry name" value="Sigma_54_int"/>
</dbReference>
<dbReference type="RefSeq" id="WP_135276838.1">
    <property type="nucleotide sequence ID" value="NZ_PQVH01000006.1"/>
</dbReference>
<evidence type="ECO:0000259" key="9">
    <source>
        <dbReference type="PROSITE" id="PS50045"/>
    </source>
</evidence>
<evidence type="ECO:0000256" key="8">
    <source>
        <dbReference type="PROSITE-ProRule" id="PRU00169"/>
    </source>
</evidence>
<dbReference type="Proteomes" id="UP000297706">
    <property type="component" value="Unassembled WGS sequence"/>
</dbReference>
<dbReference type="Gene3D" id="3.40.50.300">
    <property type="entry name" value="P-loop containing nucleotide triphosphate hydrolases"/>
    <property type="match status" value="1"/>
</dbReference>
<dbReference type="GO" id="GO:0000160">
    <property type="term" value="P:phosphorelay signal transduction system"/>
    <property type="evidence" value="ECO:0007669"/>
    <property type="project" value="UniProtKB-KW"/>
</dbReference>
<dbReference type="Gene3D" id="1.10.10.60">
    <property type="entry name" value="Homeodomain-like"/>
    <property type="match status" value="1"/>
</dbReference>
<reference evidence="11 12" key="1">
    <citation type="submission" date="2018-02" db="EMBL/GenBank/DDBJ databases">
        <title>A novel lanthanide dependent methylotroph, Methylotenera sp. La3113.</title>
        <authorList>
            <person name="Lv H."/>
            <person name="Tani A."/>
        </authorList>
    </citation>
    <scope>NUCLEOTIDE SEQUENCE [LARGE SCALE GENOMIC DNA]</scope>
    <source>
        <strain evidence="11 12">La3113</strain>
    </source>
</reference>
<accession>A0A4Y9VSM8</accession>
<dbReference type="InterPro" id="IPR025662">
    <property type="entry name" value="Sigma_54_int_dom_ATP-bd_1"/>
</dbReference>
<proteinExistence type="predicted"/>
<feature type="domain" description="Sigma-54 factor interaction" evidence="9">
    <location>
        <begin position="143"/>
        <end position="365"/>
    </location>
</feature>
<dbReference type="CDD" id="cd00009">
    <property type="entry name" value="AAA"/>
    <property type="match status" value="1"/>
</dbReference>
<dbReference type="Pfam" id="PF00072">
    <property type="entry name" value="Response_reg"/>
    <property type="match status" value="1"/>
</dbReference>
<dbReference type="Pfam" id="PF02954">
    <property type="entry name" value="HTH_8"/>
    <property type="match status" value="1"/>
</dbReference>
<dbReference type="OrthoDB" id="5288224at2"/>
<dbReference type="InterPro" id="IPR058031">
    <property type="entry name" value="AAA_lid_NorR"/>
</dbReference>
<dbReference type="PANTHER" id="PTHR32071:SF117">
    <property type="entry name" value="PTS-DEPENDENT DIHYDROXYACETONE KINASE OPERON REGULATORY PROTEIN-RELATED"/>
    <property type="match status" value="1"/>
</dbReference>
<dbReference type="SUPFAM" id="SSF46689">
    <property type="entry name" value="Homeodomain-like"/>
    <property type="match status" value="1"/>
</dbReference>
<dbReference type="SUPFAM" id="SSF52540">
    <property type="entry name" value="P-loop containing nucleoside triphosphate hydrolases"/>
    <property type="match status" value="1"/>
</dbReference>
<dbReference type="Gene3D" id="1.10.8.60">
    <property type="match status" value="1"/>
</dbReference>
<evidence type="ECO:0000256" key="4">
    <source>
        <dbReference type="ARBA" id="ARBA00023012"/>
    </source>
</evidence>
<evidence type="ECO:0000256" key="3">
    <source>
        <dbReference type="ARBA" id="ARBA00022840"/>
    </source>
</evidence>
<dbReference type="EMBL" id="PQVH01000006">
    <property type="protein sequence ID" value="TFW72295.1"/>
    <property type="molecule type" value="Genomic_DNA"/>
</dbReference>
<dbReference type="InterPro" id="IPR001789">
    <property type="entry name" value="Sig_transdc_resp-reg_receiver"/>
</dbReference>
<evidence type="ECO:0000256" key="5">
    <source>
        <dbReference type="ARBA" id="ARBA00023015"/>
    </source>
</evidence>
<keyword evidence="1 8" id="KW-0597">Phosphoprotein</keyword>
<dbReference type="SUPFAM" id="SSF52172">
    <property type="entry name" value="CheY-like"/>
    <property type="match status" value="1"/>
</dbReference>
<dbReference type="InterPro" id="IPR002197">
    <property type="entry name" value="HTH_Fis"/>
</dbReference>
<feature type="domain" description="Response regulatory" evidence="10">
    <location>
        <begin position="7"/>
        <end position="121"/>
    </location>
</feature>
<feature type="modified residue" description="4-aspartylphosphate" evidence="8">
    <location>
        <position position="56"/>
    </location>
</feature>
<dbReference type="InterPro" id="IPR009057">
    <property type="entry name" value="Homeodomain-like_sf"/>
</dbReference>
<evidence type="ECO:0000256" key="1">
    <source>
        <dbReference type="ARBA" id="ARBA00022553"/>
    </source>
</evidence>
<dbReference type="InterPro" id="IPR025943">
    <property type="entry name" value="Sigma_54_int_dom_ATP-bd_2"/>
</dbReference>
<evidence type="ECO:0000256" key="2">
    <source>
        <dbReference type="ARBA" id="ARBA00022741"/>
    </source>
</evidence>
<dbReference type="PRINTS" id="PR01590">
    <property type="entry name" value="HTHFIS"/>
</dbReference>
<evidence type="ECO:0000259" key="10">
    <source>
        <dbReference type="PROSITE" id="PS50110"/>
    </source>
</evidence>
<evidence type="ECO:0000313" key="12">
    <source>
        <dbReference type="Proteomes" id="UP000297706"/>
    </source>
</evidence>
<dbReference type="InterPro" id="IPR027417">
    <property type="entry name" value="P-loop_NTPase"/>
</dbReference>
<dbReference type="PANTHER" id="PTHR32071">
    <property type="entry name" value="TRANSCRIPTIONAL REGULATORY PROTEIN"/>
    <property type="match status" value="1"/>
</dbReference>
<dbReference type="GO" id="GO:0043565">
    <property type="term" value="F:sequence-specific DNA binding"/>
    <property type="evidence" value="ECO:0007669"/>
    <property type="project" value="InterPro"/>
</dbReference>
<dbReference type="PROSITE" id="PS50110">
    <property type="entry name" value="RESPONSE_REGULATORY"/>
    <property type="match status" value="1"/>
</dbReference>
<sequence length="457" mass="50453">MSDSTKYILAVDDEPSMLRLLEISLRQAGYQPLTAKDGREALDVINTQKVDCVVTDLHMPRMDGLQLLKEVRKNDTELPVIIVTAQGEISSAIDAMKNGASDYILRPFDLTELELAIKRALSFSRLVVENRFLREDKAVGTGLIGNSPAMQHLAESIRQVAPEKATVLVAGDTGTGKELVARAIHAASPRSNALFVAVNCAAIPHEMLESELFGHEKGAFTGAVKERVGKFELADGGTLFLDEVTEMPMQLQAKLLRALQENVIERLGGNRPIAVDIRVVAATNRNPRDAIKDGKLREDLYYRLNVFRIDLPALKARKSDIELLATHFLAKRRVEISAQAVQVLMQYDWPGNVRELENVLERAAIISGNRQIQPQHLPAEMLNSTSEFMVATALGHDADTAEAKHNPLCLPNAVEQLERQLIAQALAQTNGNKSKAAKVLEISERSLWYKLSQYGIS</sequence>
<dbReference type="GO" id="GO:0005524">
    <property type="term" value="F:ATP binding"/>
    <property type="evidence" value="ECO:0007669"/>
    <property type="project" value="UniProtKB-KW"/>
</dbReference>
<keyword evidence="7" id="KW-0804">Transcription</keyword>
<dbReference type="PROSITE" id="PS00688">
    <property type="entry name" value="SIGMA54_INTERACT_3"/>
    <property type="match status" value="1"/>
</dbReference>
<dbReference type="Pfam" id="PF00158">
    <property type="entry name" value="Sigma54_activat"/>
    <property type="match status" value="1"/>
</dbReference>
<protein>
    <submittedName>
        <fullName evidence="11">DNA-binding response regulator</fullName>
    </submittedName>
</protein>
<gene>
    <name evidence="11" type="ORF">C3Y98_04105</name>
</gene>
<dbReference type="PROSITE" id="PS00676">
    <property type="entry name" value="SIGMA54_INTERACT_2"/>
    <property type="match status" value="1"/>
</dbReference>
<comment type="caution">
    <text evidence="11">The sequence shown here is derived from an EMBL/GenBank/DDBJ whole genome shotgun (WGS) entry which is preliminary data.</text>
</comment>
<dbReference type="SMART" id="SM00448">
    <property type="entry name" value="REC"/>
    <property type="match status" value="1"/>
</dbReference>
<organism evidence="11 12">
    <name type="scientific">Methylotenera oryzisoli</name>
    <dbReference type="NCBI Taxonomy" id="2080758"/>
    <lineage>
        <taxon>Bacteria</taxon>
        <taxon>Pseudomonadati</taxon>
        <taxon>Pseudomonadota</taxon>
        <taxon>Betaproteobacteria</taxon>
        <taxon>Nitrosomonadales</taxon>
        <taxon>Methylophilaceae</taxon>
        <taxon>Methylotenera</taxon>
    </lineage>
</organism>
<keyword evidence="12" id="KW-1185">Reference proteome</keyword>
<dbReference type="PROSITE" id="PS00675">
    <property type="entry name" value="SIGMA54_INTERACT_1"/>
    <property type="match status" value="1"/>
</dbReference>
<evidence type="ECO:0000256" key="7">
    <source>
        <dbReference type="ARBA" id="ARBA00023163"/>
    </source>
</evidence>
<keyword evidence="3" id="KW-0067">ATP-binding</keyword>
<dbReference type="FunFam" id="3.40.50.2300:FF:000018">
    <property type="entry name" value="DNA-binding transcriptional regulator NtrC"/>
    <property type="match status" value="1"/>
</dbReference>
<dbReference type="InterPro" id="IPR003593">
    <property type="entry name" value="AAA+_ATPase"/>
</dbReference>
<keyword evidence="4" id="KW-0902">Two-component regulatory system</keyword>
<dbReference type="AlphaFoldDB" id="A0A4Y9VSM8"/>
<keyword evidence="5" id="KW-0805">Transcription regulation</keyword>
<dbReference type="Gene3D" id="3.40.50.2300">
    <property type="match status" value="1"/>
</dbReference>
<dbReference type="GO" id="GO:0006355">
    <property type="term" value="P:regulation of DNA-templated transcription"/>
    <property type="evidence" value="ECO:0007669"/>
    <property type="project" value="InterPro"/>
</dbReference>
<evidence type="ECO:0000256" key="6">
    <source>
        <dbReference type="ARBA" id="ARBA00023125"/>
    </source>
</evidence>
<dbReference type="SMART" id="SM00382">
    <property type="entry name" value="AAA"/>
    <property type="match status" value="1"/>
</dbReference>
<evidence type="ECO:0000313" key="11">
    <source>
        <dbReference type="EMBL" id="TFW72295.1"/>
    </source>
</evidence>